<dbReference type="Gene3D" id="3.40.190.10">
    <property type="entry name" value="Periplasmic binding protein-like II"/>
    <property type="match status" value="1"/>
</dbReference>
<comment type="caution">
    <text evidence="2">The sequence shown here is derived from an EMBL/GenBank/DDBJ whole genome shotgun (WGS) entry which is preliminary data.</text>
</comment>
<evidence type="ECO:0000259" key="1">
    <source>
        <dbReference type="Pfam" id="PF04069"/>
    </source>
</evidence>
<dbReference type="Pfam" id="PF04069">
    <property type="entry name" value="OpuAC"/>
    <property type="match status" value="1"/>
</dbReference>
<dbReference type="GO" id="GO:0022857">
    <property type="term" value="F:transmembrane transporter activity"/>
    <property type="evidence" value="ECO:0007669"/>
    <property type="project" value="InterPro"/>
</dbReference>
<feature type="domain" description="ABC-type glycine betaine transport system substrate-binding" evidence="1">
    <location>
        <begin position="33"/>
        <end position="273"/>
    </location>
</feature>
<dbReference type="GO" id="GO:0043190">
    <property type="term" value="C:ATP-binding cassette (ABC) transporter complex"/>
    <property type="evidence" value="ECO:0007669"/>
    <property type="project" value="InterPro"/>
</dbReference>
<proteinExistence type="predicted"/>
<dbReference type="InterPro" id="IPR007210">
    <property type="entry name" value="ABC_Gly_betaine_transp_sub-bd"/>
</dbReference>
<evidence type="ECO:0000313" key="3">
    <source>
        <dbReference type="Proteomes" id="UP000294545"/>
    </source>
</evidence>
<evidence type="ECO:0000313" key="2">
    <source>
        <dbReference type="EMBL" id="TCK93487.1"/>
    </source>
</evidence>
<dbReference type="RefSeq" id="WP_132282391.1">
    <property type="nucleotide sequence ID" value="NZ_SMGQ01000012.1"/>
</dbReference>
<dbReference type="AlphaFoldDB" id="A0A4R1MLJ0"/>
<organism evidence="2 3">
    <name type="scientific">Natranaerovirga hydrolytica</name>
    <dbReference type="NCBI Taxonomy" id="680378"/>
    <lineage>
        <taxon>Bacteria</taxon>
        <taxon>Bacillati</taxon>
        <taxon>Bacillota</taxon>
        <taxon>Clostridia</taxon>
        <taxon>Lachnospirales</taxon>
        <taxon>Natranaerovirgaceae</taxon>
        <taxon>Natranaerovirga</taxon>
    </lineage>
</organism>
<reference evidence="2 3" key="1">
    <citation type="submission" date="2019-03" db="EMBL/GenBank/DDBJ databases">
        <title>Genomic Encyclopedia of Type Strains, Phase IV (KMG-IV): sequencing the most valuable type-strain genomes for metagenomic binning, comparative biology and taxonomic classification.</title>
        <authorList>
            <person name="Goeker M."/>
        </authorList>
    </citation>
    <scope>NUCLEOTIDE SEQUENCE [LARGE SCALE GENOMIC DNA]</scope>
    <source>
        <strain evidence="2 3">DSM 24176</strain>
    </source>
</reference>
<gene>
    <name evidence="2" type="ORF">EDC19_1680</name>
</gene>
<accession>A0A4R1MLJ0</accession>
<dbReference type="OrthoDB" id="9787902at2"/>
<dbReference type="PROSITE" id="PS51257">
    <property type="entry name" value="PROKAR_LIPOPROTEIN"/>
    <property type="match status" value="1"/>
</dbReference>
<dbReference type="Proteomes" id="UP000294545">
    <property type="component" value="Unassembled WGS sequence"/>
</dbReference>
<protein>
    <submittedName>
        <fullName evidence="2">ABC-type proline/glycine betaine transport system substrate-binding protein</fullName>
    </submittedName>
</protein>
<sequence>MKKIITIVFILSLIVGCTSDHTKNQNEIIDNEKDVVIGYESYPSSMAQTYLLKTVLEDEGYTVGLKKTSSEEKYLKMQEGDVDIALGCWLPDIDAMALKSYEEDVKNLRVNYHSSKINLFAPKYSYISYIDDLDEYKEELEGTIYVLDHNEYVYELVNSWMENKGIEYHIISLSVDELDDVIENYTSEKKWFVFAGWSPHYLLGKYDLRDIEGEEFFYPQQNHSFVRKNYPNEDIIEIIKEFYLETWEMNELLTMLVSSNPDEYEMNVKGWIKNNPDFSNRVKK</sequence>
<dbReference type="EMBL" id="SMGQ01000012">
    <property type="protein sequence ID" value="TCK93487.1"/>
    <property type="molecule type" value="Genomic_DNA"/>
</dbReference>
<name>A0A4R1MLJ0_9FIRM</name>
<dbReference type="Gene3D" id="3.40.190.100">
    <property type="entry name" value="Glycine betaine-binding periplasmic protein, domain 2"/>
    <property type="match status" value="1"/>
</dbReference>
<keyword evidence="3" id="KW-1185">Reference proteome</keyword>
<dbReference type="SUPFAM" id="SSF53850">
    <property type="entry name" value="Periplasmic binding protein-like II"/>
    <property type="match status" value="1"/>
</dbReference>